<dbReference type="Proteomes" id="UP001510562">
    <property type="component" value="Chromosome"/>
</dbReference>
<accession>A0ACA7UNR5</accession>
<protein>
    <submittedName>
        <fullName evidence="1">Uncharacterized protein</fullName>
    </submittedName>
</protein>
<evidence type="ECO:0000313" key="1">
    <source>
        <dbReference type="EMBL" id="AKP44752.1"/>
    </source>
</evidence>
<reference evidence="1 2" key="1">
    <citation type="journal article" date="2015" name="Genome Announc.">
        <title>Complete Genome Sequence of the Novel Temperate Clostridium difficile Phage phiCDIF1296T.</title>
        <authorList>
            <person name="Wittmann J."/>
            <person name="Riedel T."/>
            <person name="Bunk B."/>
            <person name="Sproer C."/>
            <person name="Gronow S."/>
            <person name="Overmann J."/>
        </authorList>
    </citation>
    <scope>NUCLEOTIDE SEQUENCE [LARGE SCALE GENOMIC DNA]</scope>
    <source>
        <strain evidence="2">ATCC 9689 / DSM 1296 / BCRC 10642 / JCM 1296 / NCIMB 10666 / NCTC 11209 / 90556-M6S</strain>
    </source>
</reference>
<evidence type="ECO:0000313" key="2">
    <source>
        <dbReference type="Proteomes" id="UP001510562"/>
    </source>
</evidence>
<dbReference type="EMBL" id="CP011970">
    <property type="protein sequence ID" value="AKP44752.1"/>
    <property type="molecule type" value="Genomic_DNA"/>
</dbReference>
<sequence length="75" mass="8356">MEGIINRPVFDLNTFFTGSAISYGYRGNSKHNALISSITPFQIDVAYISGNKVESDIISLHHVLDGQIEIELLKF</sequence>
<gene>
    <name evidence="1" type="ORF">CDIF1296T_phi078</name>
</gene>
<organism evidence="1 2">
    <name type="scientific">Clostridioides difficile ATCC 9689 = DSM 1296</name>
    <dbReference type="NCBI Taxonomy" id="1121308"/>
    <lineage>
        <taxon>Bacteria</taxon>
        <taxon>Bacillati</taxon>
        <taxon>Bacillota</taxon>
        <taxon>Clostridia</taxon>
        <taxon>Peptostreptococcales</taxon>
        <taxon>Peptostreptococcaceae</taxon>
        <taxon>Clostridioides</taxon>
    </lineage>
</organism>
<proteinExistence type="predicted"/>
<keyword evidence="2" id="KW-1185">Reference proteome</keyword>
<name>A0ACA7UNR5_CLODI</name>